<keyword evidence="6" id="KW-1185">Reference proteome</keyword>
<dbReference type="Pfam" id="PF00198">
    <property type="entry name" value="2-oxoacid_dh"/>
    <property type="match status" value="1"/>
</dbReference>
<dbReference type="Proteomes" id="UP000214603">
    <property type="component" value="Unassembled WGS sequence"/>
</dbReference>
<evidence type="ECO:0000256" key="2">
    <source>
        <dbReference type="ARBA" id="ARBA00022679"/>
    </source>
</evidence>
<dbReference type="Gene3D" id="3.30.559.10">
    <property type="entry name" value="Chloramphenicol acetyltransferase-like domain"/>
    <property type="match status" value="1"/>
</dbReference>
<dbReference type="InterPro" id="IPR050743">
    <property type="entry name" value="2-oxoacid_DH_E2_comp"/>
</dbReference>
<dbReference type="RefSeq" id="WP_088603188.1">
    <property type="nucleotide sequence ID" value="NZ_NJIH01000004.1"/>
</dbReference>
<evidence type="ECO:0000313" key="6">
    <source>
        <dbReference type="Proteomes" id="UP000214603"/>
    </source>
</evidence>
<dbReference type="AlphaFoldDB" id="A0A225MQ99"/>
<dbReference type="OrthoDB" id="2086224at2"/>
<protein>
    <recommendedName>
        <fullName evidence="4">2-oxoacid dehydrogenase acyltransferase catalytic domain-containing protein</fullName>
    </recommendedName>
</protein>
<accession>A0A225MQ99</accession>
<keyword evidence="3" id="KW-0012">Acyltransferase</keyword>
<dbReference type="GO" id="GO:0016407">
    <property type="term" value="F:acetyltransferase activity"/>
    <property type="evidence" value="ECO:0007669"/>
    <property type="project" value="TreeGrafter"/>
</dbReference>
<dbReference type="GO" id="GO:0005737">
    <property type="term" value="C:cytoplasm"/>
    <property type="evidence" value="ECO:0007669"/>
    <property type="project" value="TreeGrafter"/>
</dbReference>
<organism evidence="5 6">
    <name type="scientific">Candidimonas nitroreducens</name>
    <dbReference type="NCBI Taxonomy" id="683354"/>
    <lineage>
        <taxon>Bacteria</taxon>
        <taxon>Pseudomonadati</taxon>
        <taxon>Pseudomonadota</taxon>
        <taxon>Betaproteobacteria</taxon>
        <taxon>Burkholderiales</taxon>
        <taxon>Alcaligenaceae</taxon>
        <taxon>Candidimonas</taxon>
    </lineage>
</organism>
<evidence type="ECO:0000313" key="5">
    <source>
        <dbReference type="EMBL" id="OWT62100.1"/>
    </source>
</evidence>
<sequence>MTGETLASIPVARRIKLAGSQKIVAERMVESLRVNASVTAMAEAPAGALLKACAQWQSSGSKAGLTHLLIHACARCLERHPRLNGAIFEDQIVEFAEINIALAVSLPDGGLQSVVIRRANEKDIPQITEEAQSLVQRARDGALKLEHVRGGTFTLSNYAGLKHVVWATPIIPPGQSGVLGVGRIHHSLAPQAGKNGYTTQETLPLSLTYDHRLINGMAAGAFLEDLIDMMDTTSLERTNG</sequence>
<dbReference type="InterPro" id="IPR023213">
    <property type="entry name" value="CAT-like_dom_sf"/>
</dbReference>
<dbReference type="PANTHER" id="PTHR43178">
    <property type="entry name" value="DIHYDROLIPOAMIDE ACETYLTRANSFERASE COMPONENT OF PYRUVATE DEHYDROGENASE COMPLEX"/>
    <property type="match status" value="1"/>
</dbReference>
<comment type="cofactor">
    <cofactor evidence="1">
        <name>(R)-lipoate</name>
        <dbReference type="ChEBI" id="CHEBI:83088"/>
    </cofactor>
</comment>
<evidence type="ECO:0000259" key="4">
    <source>
        <dbReference type="Pfam" id="PF00198"/>
    </source>
</evidence>
<reference evidence="6" key="1">
    <citation type="submission" date="2017-06" db="EMBL/GenBank/DDBJ databases">
        <title>Herbaspirillum phytohormonus sp. nov., isolated from the root nodule of Robinia pseudoacacia in lead-zinc mine.</title>
        <authorList>
            <person name="Fan M."/>
            <person name="Lin Y."/>
        </authorList>
    </citation>
    <scope>NUCLEOTIDE SEQUENCE [LARGE SCALE GENOMIC DNA]</scope>
    <source>
        <strain evidence="6">SC-089</strain>
    </source>
</reference>
<dbReference type="SUPFAM" id="SSF52777">
    <property type="entry name" value="CoA-dependent acyltransferases"/>
    <property type="match status" value="1"/>
</dbReference>
<comment type="caution">
    <text evidence="5">The sequence shown here is derived from an EMBL/GenBank/DDBJ whole genome shotgun (WGS) entry which is preliminary data.</text>
</comment>
<gene>
    <name evidence="5" type="ORF">CEY11_09880</name>
</gene>
<feature type="domain" description="2-oxoacid dehydrogenase acyltransferase catalytic" evidence="4">
    <location>
        <begin position="13"/>
        <end position="231"/>
    </location>
</feature>
<dbReference type="EMBL" id="NJIH01000004">
    <property type="protein sequence ID" value="OWT62100.1"/>
    <property type="molecule type" value="Genomic_DNA"/>
</dbReference>
<name>A0A225MQ99_9BURK</name>
<dbReference type="PANTHER" id="PTHR43178:SF5">
    <property type="entry name" value="LIPOAMIDE ACYLTRANSFERASE COMPONENT OF BRANCHED-CHAIN ALPHA-KETO ACID DEHYDROGENASE COMPLEX, MITOCHONDRIAL"/>
    <property type="match status" value="1"/>
</dbReference>
<keyword evidence="2" id="KW-0808">Transferase</keyword>
<dbReference type="GO" id="GO:0031405">
    <property type="term" value="F:lipoic acid binding"/>
    <property type="evidence" value="ECO:0007669"/>
    <property type="project" value="TreeGrafter"/>
</dbReference>
<evidence type="ECO:0000256" key="1">
    <source>
        <dbReference type="ARBA" id="ARBA00001938"/>
    </source>
</evidence>
<evidence type="ECO:0000256" key="3">
    <source>
        <dbReference type="ARBA" id="ARBA00023315"/>
    </source>
</evidence>
<dbReference type="InterPro" id="IPR001078">
    <property type="entry name" value="2-oxoacid_DH_actylTfrase"/>
</dbReference>
<proteinExistence type="predicted"/>